<keyword evidence="2 7" id="KW-0732">Signal</keyword>
<evidence type="ECO:0000256" key="6">
    <source>
        <dbReference type="SAM" id="Phobius"/>
    </source>
</evidence>
<dbReference type="PANTHER" id="PTHR34001:SF3">
    <property type="entry name" value="BLL7405 PROTEIN"/>
    <property type="match status" value="1"/>
</dbReference>
<keyword evidence="6" id="KW-0812">Transmembrane</keyword>
<evidence type="ECO:0000313" key="9">
    <source>
        <dbReference type="EMBL" id="QCK86861.1"/>
    </source>
</evidence>
<accession>A0A4D7QJQ1</accession>
<dbReference type="InterPro" id="IPR051692">
    <property type="entry name" value="OMP-like"/>
</dbReference>
<evidence type="ECO:0000256" key="3">
    <source>
        <dbReference type="ARBA" id="ARBA00023136"/>
    </source>
</evidence>
<gene>
    <name evidence="9" type="ORF">E8L99_14405</name>
</gene>
<dbReference type="SUPFAM" id="SSF56925">
    <property type="entry name" value="OMPA-like"/>
    <property type="match status" value="1"/>
</dbReference>
<dbReference type="Proteomes" id="UP000298588">
    <property type="component" value="Chromosome"/>
</dbReference>
<sequence length="252" mass="26138">MTLRTLLAASIALGALTAGARAADLGQPRMPIASAIAAPAFSWAGFYFGLNAGYAFGRTAARDLGDINGTPWYILGGRFSTSANGFTGGAQAGYNWQSGRIVAGFEADLGYLGTRGTGLYNAGGLDTFITTRGGLAGTLRGRLGVAADRALFYVTGGAIAANVNSFVPSFAAFRTSSTGAQIGWTVGAGIEYAVAQNWSIKAEYLYYDLGSKRVVMNNGGISPFDIRSNGNIVRVGVNYLFNTGSSAVVARY</sequence>
<reference evidence="9 10" key="1">
    <citation type="submission" date="2019-04" db="EMBL/GenBank/DDBJ databases">
        <title>Phreatobacter aquaticus sp. nov.</title>
        <authorList>
            <person name="Choi A."/>
            <person name="Baek K."/>
        </authorList>
    </citation>
    <scope>NUCLEOTIDE SEQUENCE [LARGE SCALE GENOMIC DNA]</scope>
    <source>
        <strain evidence="9 10">NMCR1094</strain>
    </source>
</reference>
<comment type="subcellular location">
    <subcellularLocation>
        <location evidence="1">Cell outer membrane</location>
    </subcellularLocation>
</comment>
<feature type="chain" id="PRO_5020700950" evidence="7">
    <location>
        <begin position="23"/>
        <end position="252"/>
    </location>
</feature>
<dbReference type="EMBL" id="CP039865">
    <property type="protein sequence ID" value="QCK86861.1"/>
    <property type="molecule type" value="Genomic_DNA"/>
</dbReference>
<evidence type="ECO:0000313" key="10">
    <source>
        <dbReference type="Proteomes" id="UP000298588"/>
    </source>
</evidence>
<dbReference type="AlphaFoldDB" id="A0A4D7QJQ1"/>
<keyword evidence="3 6" id="KW-0472">Membrane</keyword>
<dbReference type="KEGG" id="paqt:E8L99_14405"/>
<evidence type="ECO:0000256" key="1">
    <source>
        <dbReference type="ARBA" id="ARBA00004442"/>
    </source>
</evidence>
<comment type="similarity">
    <text evidence="5">Belongs to the Omp25/RopB family.</text>
</comment>
<dbReference type="RefSeq" id="WP_137100192.1">
    <property type="nucleotide sequence ID" value="NZ_CP039865.1"/>
</dbReference>
<organism evidence="9 10">
    <name type="scientific">Phreatobacter aquaticus</name>
    <dbReference type="NCBI Taxonomy" id="2570229"/>
    <lineage>
        <taxon>Bacteria</taxon>
        <taxon>Pseudomonadati</taxon>
        <taxon>Pseudomonadota</taxon>
        <taxon>Alphaproteobacteria</taxon>
        <taxon>Hyphomicrobiales</taxon>
        <taxon>Phreatobacteraceae</taxon>
        <taxon>Phreatobacter</taxon>
    </lineage>
</organism>
<evidence type="ECO:0000256" key="4">
    <source>
        <dbReference type="ARBA" id="ARBA00023237"/>
    </source>
</evidence>
<dbReference type="InterPro" id="IPR011250">
    <property type="entry name" value="OMP/PagP_B-barrel"/>
</dbReference>
<evidence type="ECO:0000256" key="7">
    <source>
        <dbReference type="SAM" id="SignalP"/>
    </source>
</evidence>
<name>A0A4D7QJQ1_9HYPH</name>
<dbReference type="Gene3D" id="2.40.160.20">
    <property type="match status" value="1"/>
</dbReference>
<keyword evidence="10" id="KW-1185">Reference proteome</keyword>
<evidence type="ECO:0000256" key="5">
    <source>
        <dbReference type="ARBA" id="ARBA00038306"/>
    </source>
</evidence>
<dbReference type="Pfam" id="PF13505">
    <property type="entry name" value="OMP_b-brl"/>
    <property type="match status" value="1"/>
</dbReference>
<dbReference type="OrthoDB" id="9815357at2"/>
<protein>
    <submittedName>
        <fullName evidence="9">Porin family protein</fullName>
    </submittedName>
</protein>
<proteinExistence type="inferred from homology"/>
<evidence type="ECO:0000259" key="8">
    <source>
        <dbReference type="Pfam" id="PF13505"/>
    </source>
</evidence>
<keyword evidence="4" id="KW-0998">Cell outer membrane</keyword>
<feature type="domain" description="Outer membrane protein beta-barrel" evidence="8">
    <location>
        <begin position="33"/>
        <end position="241"/>
    </location>
</feature>
<feature type="transmembrane region" description="Helical" evidence="6">
    <location>
        <begin position="32"/>
        <end position="50"/>
    </location>
</feature>
<dbReference type="PANTHER" id="PTHR34001">
    <property type="entry name" value="BLL7405 PROTEIN"/>
    <property type="match status" value="1"/>
</dbReference>
<keyword evidence="6" id="KW-1133">Transmembrane helix</keyword>
<feature type="signal peptide" evidence="7">
    <location>
        <begin position="1"/>
        <end position="22"/>
    </location>
</feature>
<dbReference type="InterPro" id="IPR027385">
    <property type="entry name" value="Beta-barrel_OMP"/>
</dbReference>
<evidence type="ECO:0000256" key="2">
    <source>
        <dbReference type="ARBA" id="ARBA00022729"/>
    </source>
</evidence>
<dbReference type="GO" id="GO:0009279">
    <property type="term" value="C:cell outer membrane"/>
    <property type="evidence" value="ECO:0007669"/>
    <property type="project" value="UniProtKB-SubCell"/>
</dbReference>